<dbReference type="EMBL" id="AVOT02044537">
    <property type="protein sequence ID" value="MBW0539898.1"/>
    <property type="molecule type" value="Genomic_DNA"/>
</dbReference>
<comment type="caution">
    <text evidence="2">The sequence shown here is derived from an EMBL/GenBank/DDBJ whole genome shotgun (WGS) entry which is preliminary data.</text>
</comment>
<dbReference type="Pfam" id="PF17919">
    <property type="entry name" value="RT_RNaseH_2"/>
    <property type="match status" value="1"/>
</dbReference>
<dbReference type="Proteomes" id="UP000765509">
    <property type="component" value="Unassembled WGS sequence"/>
</dbReference>
<dbReference type="InterPro" id="IPR041577">
    <property type="entry name" value="RT_RNaseH_2"/>
</dbReference>
<keyword evidence="3" id="KW-1185">Reference proteome</keyword>
<evidence type="ECO:0000313" key="3">
    <source>
        <dbReference type="Proteomes" id="UP000765509"/>
    </source>
</evidence>
<dbReference type="InterPro" id="IPR043502">
    <property type="entry name" value="DNA/RNA_pol_sf"/>
</dbReference>
<accession>A0A9Q3FH12</accession>
<dbReference type="PANTHER" id="PTHR34072">
    <property type="entry name" value="ENZYMATIC POLYPROTEIN-RELATED"/>
    <property type="match status" value="1"/>
</dbReference>
<dbReference type="AlphaFoldDB" id="A0A9Q3FH12"/>
<proteinExistence type="predicted"/>
<protein>
    <recommendedName>
        <fullName evidence="1">Reverse transcriptase/retrotransposon-derived protein RNase H-like domain-containing protein</fullName>
    </recommendedName>
</protein>
<name>A0A9Q3FH12_9BASI</name>
<feature type="domain" description="Reverse transcriptase/retrotransposon-derived protein RNase H-like" evidence="1">
    <location>
        <begin position="9"/>
        <end position="105"/>
    </location>
</feature>
<dbReference type="SUPFAM" id="SSF56672">
    <property type="entry name" value="DNA/RNA polymerases"/>
    <property type="match status" value="1"/>
</dbReference>
<sequence length="115" mass="13041">MYSPFILNAEALHQFQLLKEVFTTAPVLSHFNSSLPTMVETDTSDYALGAVLSQVNYSGKCPIAFDSCKLLSAELNYEIHYKELLGILWDLKNWRSFLLSLSHSFEVLTDHPSLQ</sequence>
<evidence type="ECO:0000259" key="1">
    <source>
        <dbReference type="Pfam" id="PF17919"/>
    </source>
</evidence>
<evidence type="ECO:0000313" key="2">
    <source>
        <dbReference type="EMBL" id="MBW0539898.1"/>
    </source>
</evidence>
<dbReference type="OrthoDB" id="2975412at2759"/>
<dbReference type="PANTHER" id="PTHR34072:SF52">
    <property type="entry name" value="RIBONUCLEASE H"/>
    <property type="match status" value="1"/>
</dbReference>
<reference evidence="2" key="1">
    <citation type="submission" date="2021-03" db="EMBL/GenBank/DDBJ databases">
        <title>Draft genome sequence of rust myrtle Austropuccinia psidii MF-1, a brazilian biotype.</title>
        <authorList>
            <person name="Quecine M.C."/>
            <person name="Pachon D.M.R."/>
            <person name="Bonatelli M.L."/>
            <person name="Correr F.H."/>
            <person name="Franceschini L.M."/>
            <person name="Leite T.F."/>
            <person name="Margarido G.R.A."/>
            <person name="Almeida C.A."/>
            <person name="Ferrarezi J.A."/>
            <person name="Labate C.A."/>
        </authorList>
    </citation>
    <scope>NUCLEOTIDE SEQUENCE</scope>
    <source>
        <strain evidence="2">MF-1</strain>
    </source>
</reference>
<organism evidence="2 3">
    <name type="scientific">Austropuccinia psidii MF-1</name>
    <dbReference type="NCBI Taxonomy" id="1389203"/>
    <lineage>
        <taxon>Eukaryota</taxon>
        <taxon>Fungi</taxon>
        <taxon>Dikarya</taxon>
        <taxon>Basidiomycota</taxon>
        <taxon>Pucciniomycotina</taxon>
        <taxon>Pucciniomycetes</taxon>
        <taxon>Pucciniales</taxon>
        <taxon>Sphaerophragmiaceae</taxon>
        <taxon>Austropuccinia</taxon>
    </lineage>
</organism>
<gene>
    <name evidence="2" type="ORF">O181_079613</name>
</gene>